<dbReference type="InterPro" id="IPR018219">
    <property type="entry name" value="Tpx_CS"/>
</dbReference>
<comment type="subunit">
    <text evidence="6">Homodimer.</text>
</comment>
<reference evidence="8 9" key="1">
    <citation type="journal article" date="2016" name="Nat. Biotechnol.">
        <title>Measurement of bacterial replication rates in microbial communities.</title>
        <authorList>
            <person name="Brown C.T."/>
            <person name="Olm M.R."/>
            <person name="Thomas B.C."/>
            <person name="Banfield J.F."/>
        </authorList>
    </citation>
    <scope>NUCLEOTIDE SEQUENCE [LARGE SCALE GENOMIC DNA]</scope>
    <source>
        <strain evidence="8">CAG:67_53_122</strain>
    </source>
</reference>
<keyword evidence="1 6" id="KW-0575">Peroxidase</keyword>
<evidence type="ECO:0000256" key="4">
    <source>
        <dbReference type="ARBA" id="ARBA00023157"/>
    </source>
</evidence>
<dbReference type="GeneID" id="73804202"/>
<dbReference type="SUPFAM" id="SSF52833">
    <property type="entry name" value="Thioredoxin-like"/>
    <property type="match status" value="1"/>
</dbReference>
<evidence type="ECO:0000256" key="5">
    <source>
        <dbReference type="ARBA" id="ARBA00023284"/>
    </source>
</evidence>
<dbReference type="RefSeq" id="WP_004330163.1">
    <property type="nucleotide sequence ID" value="NZ_BAAFKT010000018.1"/>
</dbReference>
<evidence type="ECO:0000259" key="7">
    <source>
        <dbReference type="PROSITE" id="PS51352"/>
    </source>
</evidence>
<dbReference type="InterPro" id="IPR050455">
    <property type="entry name" value="Tpx_Peroxidase_subfamily"/>
</dbReference>
<proteinExistence type="inferred from homology"/>
<dbReference type="EMBL" id="MNQH01000001">
    <property type="protein sequence ID" value="OKY96532.1"/>
    <property type="molecule type" value="Genomic_DNA"/>
</dbReference>
<dbReference type="CDD" id="cd03014">
    <property type="entry name" value="PRX_Atyp2cys"/>
    <property type="match status" value="1"/>
</dbReference>
<feature type="disulfide bond" description="Redox-active" evidence="6">
    <location>
        <begin position="60"/>
        <end position="94"/>
    </location>
</feature>
<dbReference type="PANTHER" id="PTHR43110:SF1">
    <property type="entry name" value="THIOL PEROXIDASE"/>
    <property type="match status" value="1"/>
</dbReference>
<comment type="miscellaneous">
    <text evidence="6">The active site is a conserved redox-active cysteine residue, the peroxidatic cysteine (C(P)), which makes the nucleophilic attack on the peroxide substrate. The peroxide oxidizes the C(P)-SH to cysteine sulfenic acid (C(P)-SOH), which then reacts with another cysteine residue, the resolving cysteine (C(R)), to form a disulfide bridge. The disulfide is subsequently reduced by an appropriate electron donor to complete the catalytic cycle. In this atypical 2-Cys peroxiredoxin, C(R) is present in the same subunit to form an intramolecular disulfide. The disulfide is subsequently reduced by thioredoxin.</text>
</comment>
<sequence length="167" mass="17943">MSITKFKGQPVQIAGEFVKAGAAAPDFELVKTDLSTLSLKDLRGKQVILNIFPSLDTGVCAASVRKFNKLAAELPGTVVLAVSKDLPFAHARFCTVEGIENVVPVSDFRKTSFDESYGVLMTDGPLKGLLARSVVVIDGDGKVVYTELVPEITQEPDYDKALAAVKR</sequence>
<dbReference type="InterPro" id="IPR002065">
    <property type="entry name" value="TPX"/>
</dbReference>
<dbReference type="InterPro" id="IPR036249">
    <property type="entry name" value="Thioredoxin-like_sf"/>
</dbReference>
<dbReference type="Proteomes" id="UP000187417">
    <property type="component" value="Unassembled WGS sequence"/>
</dbReference>
<dbReference type="AlphaFoldDB" id="A0A1Q6FCN6"/>
<gene>
    <name evidence="6" type="primary">tpx</name>
    <name evidence="8" type="ORF">BHV66_00175</name>
</gene>
<comment type="similarity">
    <text evidence="6">Belongs to the peroxiredoxin family. Tpx subfamily.</text>
</comment>
<dbReference type="PROSITE" id="PS51352">
    <property type="entry name" value="THIOREDOXIN_2"/>
    <property type="match status" value="1"/>
</dbReference>
<organism evidence="8 9">
    <name type="scientific">Alistipes putredinis</name>
    <dbReference type="NCBI Taxonomy" id="28117"/>
    <lineage>
        <taxon>Bacteria</taxon>
        <taxon>Pseudomonadati</taxon>
        <taxon>Bacteroidota</taxon>
        <taxon>Bacteroidia</taxon>
        <taxon>Bacteroidales</taxon>
        <taxon>Rikenellaceae</taxon>
        <taxon>Alistipes</taxon>
    </lineage>
</organism>
<keyword evidence="2 6" id="KW-0049">Antioxidant</keyword>
<feature type="domain" description="Thioredoxin" evidence="7">
    <location>
        <begin position="18"/>
        <end position="167"/>
    </location>
</feature>
<dbReference type="Gene3D" id="3.40.30.10">
    <property type="entry name" value="Glutaredoxin"/>
    <property type="match status" value="1"/>
</dbReference>
<evidence type="ECO:0000256" key="1">
    <source>
        <dbReference type="ARBA" id="ARBA00022559"/>
    </source>
</evidence>
<dbReference type="HAMAP" id="MF_00269">
    <property type="entry name" value="Tpx"/>
    <property type="match status" value="1"/>
</dbReference>
<dbReference type="PROSITE" id="PS01265">
    <property type="entry name" value="TPX"/>
    <property type="match status" value="1"/>
</dbReference>
<comment type="caution">
    <text evidence="8">The sequence shown here is derived from an EMBL/GenBank/DDBJ whole genome shotgun (WGS) entry which is preliminary data.</text>
</comment>
<dbReference type="GO" id="GO:0008379">
    <property type="term" value="F:thioredoxin peroxidase activity"/>
    <property type="evidence" value="ECO:0007669"/>
    <property type="project" value="UniProtKB-UniRule"/>
</dbReference>
<dbReference type="NCBIfam" id="NF001808">
    <property type="entry name" value="PRK00522.1"/>
    <property type="match status" value="1"/>
</dbReference>
<dbReference type="PANTHER" id="PTHR43110">
    <property type="entry name" value="THIOL PEROXIDASE"/>
    <property type="match status" value="1"/>
</dbReference>
<feature type="active site" description="Cysteine sulfenic acid (-SOH) intermediate" evidence="6">
    <location>
        <position position="60"/>
    </location>
</feature>
<evidence type="ECO:0000313" key="9">
    <source>
        <dbReference type="Proteomes" id="UP000187417"/>
    </source>
</evidence>
<evidence type="ECO:0000313" key="8">
    <source>
        <dbReference type="EMBL" id="OKY96532.1"/>
    </source>
</evidence>
<comment type="catalytic activity">
    <reaction evidence="6">
        <text>a hydroperoxide + [thioredoxin]-dithiol = an alcohol + [thioredoxin]-disulfide + H2O</text>
        <dbReference type="Rhea" id="RHEA:62620"/>
        <dbReference type="Rhea" id="RHEA-COMP:10698"/>
        <dbReference type="Rhea" id="RHEA-COMP:10700"/>
        <dbReference type="ChEBI" id="CHEBI:15377"/>
        <dbReference type="ChEBI" id="CHEBI:29950"/>
        <dbReference type="ChEBI" id="CHEBI:30879"/>
        <dbReference type="ChEBI" id="CHEBI:35924"/>
        <dbReference type="ChEBI" id="CHEBI:50058"/>
        <dbReference type="EC" id="1.11.1.24"/>
    </reaction>
</comment>
<keyword evidence="4 6" id="KW-1015">Disulfide bond</keyword>
<comment type="function">
    <text evidence="6">Thiol-specific peroxidase that catalyzes the reduction of hydrogen peroxide and organic hydroperoxides to water and alcohols, respectively. Plays a role in cell protection against oxidative stress by detoxifying peroxides.</text>
</comment>
<keyword evidence="3 6" id="KW-0560">Oxidoreductase</keyword>
<evidence type="ECO:0000256" key="3">
    <source>
        <dbReference type="ARBA" id="ARBA00023002"/>
    </source>
</evidence>
<evidence type="ECO:0000256" key="2">
    <source>
        <dbReference type="ARBA" id="ARBA00022862"/>
    </source>
</evidence>
<dbReference type="InterPro" id="IPR013740">
    <property type="entry name" value="Redoxin"/>
</dbReference>
<dbReference type="Pfam" id="PF08534">
    <property type="entry name" value="Redoxin"/>
    <property type="match status" value="1"/>
</dbReference>
<accession>A0A1Q6FCN6</accession>
<dbReference type="InterPro" id="IPR013766">
    <property type="entry name" value="Thioredoxin_domain"/>
</dbReference>
<name>A0A1Q6FCN6_9BACT</name>
<dbReference type="STRING" id="28117.BHV66_00175"/>
<keyword evidence="5 6" id="KW-0676">Redox-active center</keyword>
<dbReference type="EC" id="1.11.1.24" evidence="6"/>
<evidence type="ECO:0000256" key="6">
    <source>
        <dbReference type="HAMAP-Rule" id="MF_00269"/>
    </source>
</evidence>
<protein>
    <recommendedName>
        <fullName evidence="6">Thiol peroxidase</fullName>
        <shortName evidence="6">Tpx</shortName>
        <ecNumber evidence="6">1.11.1.24</ecNumber>
    </recommendedName>
    <alternativeName>
        <fullName evidence="6">Peroxiredoxin tpx</fullName>
        <shortName evidence="6">Prx</shortName>
    </alternativeName>
    <alternativeName>
        <fullName evidence="6">Thioredoxin peroxidase</fullName>
    </alternativeName>
    <alternativeName>
        <fullName evidence="6">Thioredoxin-dependent peroxiredoxin</fullName>
    </alternativeName>
</protein>